<gene>
    <name evidence="1" type="ORF">K3G42_003841</name>
</gene>
<name>A0ACB8FF37_9SAUR</name>
<dbReference type="EMBL" id="CM037617">
    <property type="protein sequence ID" value="KAH8004125.1"/>
    <property type="molecule type" value="Genomic_DNA"/>
</dbReference>
<reference evidence="1" key="1">
    <citation type="submission" date="2021-08" db="EMBL/GenBank/DDBJ databases">
        <title>The first chromosome-level gecko genome reveals the dynamic sex chromosomes of Neotropical dwarf geckos (Sphaerodactylidae: Sphaerodactylus).</title>
        <authorList>
            <person name="Pinto B.J."/>
            <person name="Keating S.E."/>
            <person name="Gamble T."/>
        </authorList>
    </citation>
    <scope>NUCLEOTIDE SEQUENCE</scope>
    <source>
        <strain evidence="1">TG3544</strain>
    </source>
</reference>
<organism evidence="1 2">
    <name type="scientific">Sphaerodactylus townsendi</name>
    <dbReference type="NCBI Taxonomy" id="933632"/>
    <lineage>
        <taxon>Eukaryota</taxon>
        <taxon>Metazoa</taxon>
        <taxon>Chordata</taxon>
        <taxon>Craniata</taxon>
        <taxon>Vertebrata</taxon>
        <taxon>Euteleostomi</taxon>
        <taxon>Lepidosauria</taxon>
        <taxon>Squamata</taxon>
        <taxon>Bifurcata</taxon>
        <taxon>Gekkota</taxon>
        <taxon>Sphaerodactylidae</taxon>
        <taxon>Sphaerodactylus</taxon>
    </lineage>
</organism>
<sequence>MCAAKSTREPQVQNPSPHSRNKPAADKAGLKQGGILGTAVGENCRRRSILRKAGRKSACVGGRLGNHWARRALQKHKLTPPPTRRSPRQLPRDQRLS</sequence>
<proteinExistence type="predicted"/>
<dbReference type="Proteomes" id="UP000827872">
    <property type="component" value="Linkage Group LG04"/>
</dbReference>
<evidence type="ECO:0000313" key="2">
    <source>
        <dbReference type="Proteomes" id="UP000827872"/>
    </source>
</evidence>
<keyword evidence="2" id="KW-1185">Reference proteome</keyword>
<protein>
    <submittedName>
        <fullName evidence="1">Uncharacterized protein</fullName>
    </submittedName>
</protein>
<accession>A0ACB8FF37</accession>
<evidence type="ECO:0000313" key="1">
    <source>
        <dbReference type="EMBL" id="KAH8004125.1"/>
    </source>
</evidence>
<comment type="caution">
    <text evidence="1">The sequence shown here is derived from an EMBL/GenBank/DDBJ whole genome shotgun (WGS) entry which is preliminary data.</text>
</comment>